<dbReference type="AlphaFoldDB" id="A0A0G1SI95"/>
<evidence type="ECO:0000313" key="1">
    <source>
        <dbReference type="EMBL" id="KKU69126.1"/>
    </source>
</evidence>
<reference evidence="1 2" key="1">
    <citation type="journal article" date="2015" name="Nature">
        <title>rRNA introns, odd ribosomes, and small enigmatic genomes across a large radiation of phyla.</title>
        <authorList>
            <person name="Brown C.T."/>
            <person name="Hug L.A."/>
            <person name="Thomas B.C."/>
            <person name="Sharon I."/>
            <person name="Castelle C.J."/>
            <person name="Singh A."/>
            <person name="Wilkins M.J."/>
            <person name="Williams K.H."/>
            <person name="Banfield J.F."/>
        </authorList>
    </citation>
    <scope>NUCLEOTIDE SEQUENCE [LARGE SCALE GENOMIC DNA]</scope>
</reference>
<comment type="caution">
    <text evidence="1">The sequence shown here is derived from an EMBL/GenBank/DDBJ whole genome shotgun (WGS) entry which is preliminary data.</text>
</comment>
<name>A0A0G1SI95_9BACT</name>
<dbReference type="Proteomes" id="UP000034565">
    <property type="component" value="Unassembled WGS sequence"/>
</dbReference>
<sequence>MAPMAAKDVDPVTAVEKKIAEAASRLTKTPEEAMLATRLPMIFLGFFQLLFQKGIASGLQLAKGERPQDPLEAIRETIDSYLPDA</sequence>
<gene>
    <name evidence="1" type="ORF">UX92_C0014G0017</name>
</gene>
<proteinExistence type="predicted"/>
<protein>
    <submittedName>
        <fullName evidence="1">Uncharacterized protein</fullName>
    </submittedName>
</protein>
<accession>A0A0G1SI95</accession>
<dbReference type="EMBL" id="LCOA01000014">
    <property type="protein sequence ID" value="KKU69126.1"/>
    <property type="molecule type" value="Genomic_DNA"/>
</dbReference>
<evidence type="ECO:0000313" key="2">
    <source>
        <dbReference type="Proteomes" id="UP000034565"/>
    </source>
</evidence>
<organism evidence="1 2">
    <name type="scientific">Candidatus Amesbacteria bacterium GW2011_GWA1_47_20</name>
    <dbReference type="NCBI Taxonomy" id="1618354"/>
    <lineage>
        <taxon>Bacteria</taxon>
        <taxon>Candidatus Amesiibacteriota</taxon>
    </lineage>
</organism>